<dbReference type="SUPFAM" id="SSF47203">
    <property type="entry name" value="Acyl-CoA dehydrogenase C-terminal domain-like"/>
    <property type="match status" value="1"/>
</dbReference>
<organism evidence="8 9">
    <name type="scientific">Candidimonas nitroreducens</name>
    <dbReference type="NCBI Taxonomy" id="683354"/>
    <lineage>
        <taxon>Bacteria</taxon>
        <taxon>Pseudomonadati</taxon>
        <taxon>Pseudomonadota</taxon>
        <taxon>Betaproteobacteria</taxon>
        <taxon>Burkholderiales</taxon>
        <taxon>Alcaligenaceae</taxon>
        <taxon>Candidimonas</taxon>
    </lineage>
</organism>
<dbReference type="GO" id="GO:0050660">
    <property type="term" value="F:flavin adenine dinucleotide binding"/>
    <property type="evidence" value="ECO:0007669"/>
    <property type="project" value="InterPro"/>
</dbReference>
<evidence type="ECO:0000259" key="5">
    <source>
        <dbReference type="Pfam" id="PF00441"/>
    </source>
</evidence>
<feature type="domain" description="Acyl-CoA dehydrogenase/oxidase C-terminal" evidence="5">
    <location>
        <begin position="223"/>
        <end position="370"/>
    </location>
</feature>
<comment type="cofactor">
    <cofactor evidence="1">
        <name>FAD</name>
        <dbReference type="ChEBI" id="CHEBI:57692"/>
    </cofactor>
</comment>
<proteinExistence type="inferred from homology"/>
<evidence type="ECO:0000256" key="2">
    <source>
        <dbReference type="ARBA" id="ARBA00009347"/>
    </source>
</evidence>
<dbReference type="Gene3D" id="1.20.140.10">
    <property type="entry name" value="Butyryl-CoA Dehydrogenase, subunit A, domain 3"/>
    <property type="match status" value="1"/>
</dbReference>
<sequence>MDFRLTEQQRMFAKSVEDFARRELAEGALQRAHTPEFPHALAEKFAAAGLLGISIPEEDGGIGGTLMDAVLAIEGVARFCPRSADLVQEGNFGAIRVLARFSSKDQKERYLAPILAGKEIVAVAMTEPDAGSAVTDLRTTATPDGAGFRINGSKVFPNPHADTYLVYVRFGPGVGGIGSVLLRRTAPGFSIGKVSTFMSGANWAPLFFDNVYVPPEDVLLPAGGFKKQISGFNVERIGNAARSLAYGQYCFDLAREYVATRRQFGRPLCEFQGLQWKFAEMKVKLEASRMLLYRAASNADDGFPSGDETSLAKLLCNQSGFEVANEAMQAMGGMGYTQETLVEYCVRRSRGWMIAGGSVEMMKNRLAESIFERRFPQRPPRQDAGAASS</sequence>
<reference evidence="9" key="1">
    <citation type="submission" date="2017-06" db="EMBL/GenBank/DDBJ databases">
        <title>Herbaspirillum phytohormonus sp. nov., isolated from the root nodule of Robinia pseudoacacia in lead-zinc mine.</title>
        <authorList>
            <person name="Fan M."/>
            <person name="Lin Y."/>
        </authorList>
    </citation>
    <scope>NUCLEOTIDE SEQUENCE [LARGE SCALE GENOMIC DNA]</scope>
    <source>
        <strain evidence="9">SC-089</strain>
    </source>
</reference>
<keyword evidence="3" id="KW-0285">Flavoprotein</keyword>
<dbReference type="Gene3D" id="1.10.540.10">
    <property type="entry name" value="Acyl-CoA dehydrogenase/oxidase, N-terminal domain"/>
    <property type="match status" value="1"/>
</dbReference>
<dbReference type="Pfam" id="PF02771">
    <property type="entry name" value="Acyl-CoA_dh_N"/>
    <property type="match status" value="1"/>
</dbReference>
<evidence type="ECO:0000256" key="1">
    <source>
        <dbReference type="ARBA" id="ARBA00001974"/>
    </source>
</evidence>
<dbReference type="EMBL" id="NJIH01000008">
    <property type="protein sequence ID" value="OWT58424.1"/>
    <property type="molecule type" value="Genomic_DNA"/>
</dbReference>
<accession>A0A225MAV3</accession>
<evidence type="ECO:0000256" key="3">
    <source>
        <dbReference type="ARBA" id="ARBA00022630"/>
    </source>
</evidence>
<evidence type="ECO:0000256" key="4">
    <source>
        <dbReference type="ARBA" id="ARBA00022827"/>
    </source>
</evidence>
<protein>
    <submittedName>
        <fullName evidence="8">Acyl-CoA dehydrogenase</fullName>
    </submittedName>
</protein>
<dbReference type="InterPro" id="IPR013786">
    <property type="entry name" value="AcylCoA_DH/ox_N"/>
</dbReference>
<dbReference type="PANTHER" id="PTHR43884">
    <property type="entry name" value="ACYL-COA DEHYDROGENASE"/>
    <property type="match status" value="1"/>
</dbReference>
<dbReference type="InterPro" id="IPR006091">
    <property type="entry name" value="Acyl-CoA_Oxase/DH_mid-dom"/>
</dbReference>
<evidence type="ECO:0000259" key="6">
    <source>
        <dbReference type="Pfam" id="PF02770"/>
    </source>
</evidence>
<comment type="caution">
    <text evidence="8">The sequence shown here is derived from an EMBL/GenBank/DDBJ whole genome shotgun (WGS) entry which is preliminary data.</text>
</comment>
<feature type="domain" description="Acyl-CoA oxidase/dehydrogenase middle" evidence="6">
    <location>
        <begin position="122"/>
        <end position="211"/>
    </location>
</feature>
<dbReference type="Pfam" id="PF00441">
    <property type="entry name" value="Acyl-CoA_dh_1"/>
    <property type="match status" value="1"/>
</dbReference>
<dbReference type="OrthoDB" id="7807987at2"/>
<dbReference type="CDD" id="cd00567">
    <property type="entry name" value="ACAD"/>
    <property type="match status" value="1"/>
</dbReference>
<dbReference type="PANTHER" id="PTHR43884:SF12">
    <property type="entry name" value="ISOVALERYL-COA DEHYDROGENASE, MITOCHONDRIAL-RELATED"/>
    <property type="match status" value="1"/>
</dbReference>
<dbReference type="GO" id="GO:0033539">
    <property type="term" value="P:fatty acid beta-oxidation using acyl-CoA dehydrogenase"/>
    <property type="evidence" value="ECO:0007669"/>
    <property type="project" value="TreeGrafter"/>
</dbReference>
<dbReference type="Pfam" id="PF02770">
    <property type="entry name" value="Acyl-CoA_dh_M"/>
    <property type="match status" value="1"/>
</dbReference>
<dbReference type="InterPro" id="IPR009100">
    <property type="entry name" value="AcylCoA_DH/oxidase_NM_dom_sf"/>
</dbReference>
<name>A0A225MAV3_9BURK</name>
<dbReference type="GO" id="GO:0046359">
    <property type="term" value="P:butyrate catabolic process"/>
    <property type="evidence" value="ECO:0007669"/>
    <property type="project" value="TreeGrafter"/>
</dbReference>
<comment type="similarity">
    <text evidence="2">Belongs to the acyl-CoA dehydrogenase family.</text>
</comment>
<keyword evidence="9" id="KW-1185">Reference proteome</keyword>
<dbReference type="InterPro" id="IPR046373">
    <property type="entry name" value="Acyl-CoA_Oxase/DH_mid-dom_sf"/>
</dbReference>
<dbReference type="InterPro" id="IPR037069">
    <property type="entry name" value="AcylCoA_DH/ox_N_sf"/>
</dbReference>
<evidence type="ECO:0000313" key="9">
    <source>
        <dbReference type="Proteomes" id="UP000214603"/>
    </source>
</evidence>
<keyword evidence="4" id="KW-0274">FAD</keyword>
<dbReference type="Proteomes" id="UP000214603">
    <property type="component" value="Unassembled WGS sequence"/>
</dbReference>
<evidence type="ECO:0000313" key="8">
    <source>
        <dbReference type="EMBL" id="OWT58424.1"/>
    </source>
</evidence>
<dbReference type="InterPro" id="IPR036250">
    <property type="entry name" value="AcylCo_DH-like_C"/>
</dbReference>
<dbReference type="InterPro" id="IPR009075">
    <property type="entry name" value="AcylCo_DH/oxidase_C"/>
</dbReference>
<dbReference type="SUPFAM" id="SSF56645">
    <property type="entry name" value="Acyl-CoA dehydrogenase NM domain-like"/>
    <property type="match status" value="1"/>
</dbReference>
<evidence type="ECO:0000259" key="7">
    <source>
        <dbReference type="Pfam" id="PF02771"/>
    </source>
</evidence>
<dbReference type="Gene3D" id="2.40.110.10">
    <property type="entry name" value="Butyryl-CoA Dehydrogenase, subunit A, domain 2"/>
    <property type="match status" value="1"/>
</dbReference>
<feature type="domain" description="Acyl-CoA dehydrogenase/oxidase N-terminal" evidence="7">
    <location>
        <begin position="6"/>
        <end position="118"/>
    </location>
</feature>
<dbReference type="RefSeq" id="WP_088604336.1">
    <property type="nucleotide sequence ID" value="NZ_NJIH01000008.1"/>
</dbReference>
<dbReference type="AlphaFoldDB" id="A0A225MAV3"/>
<dbReference type="GO" id="GO:0003995">
    <property type="term" value="F:acyl-CoA dehydrogenase activity"/>
    <property type="evidence" value="ECO:0007669"/>
    <property type="project" value="TreeGrafter"/>
</dbReference>
<gene>
    <name evidence="8" type="ORF">CEY11_14040</name>
</gene>